<dbReference type="Proteomes" id="UP000019849">
    <property type="component" value="Unassembled WGS sequence"/>
</dbReference>
<organism evidence="3 4">
    <name type="scientific">Aquamicrobium defluvii</name>
    <dbReference type="NCBI Taxonomy" id="69279"/>
    <lineage>
        <taxon>Bacteria</taxon>
        <taxon>Pseudomonadati</taxon>
        <taxon>Pseudomonadota</taxon>
        <taxon>Alphaproteobacteria</taxon>
        <taxon>Hyphomicrobiales</taxon>
        <taxon>Phyllobacteriaceae</taxon>
        <taxon>Aquamicrobium</taxon>
    </lineage>
</organism>
<evidence type="ECO:0000313" key="4">
    <source>
        <dbReference type="Proteomes" id="UP000019849"/>
    </source>
</evidence>
<keyword evidence="1" id="KW-0812">Transmembrane</keyword>
<keyword evidence="1" id="KW-0472">Membrane</keyword>
<comment type="caution">
    <text evidence="3">The sequence shown here is derived from an EMBL/GenBank/DDBJ whole genome shotgun (WGS) entry which is preliminary data.</text>
</comment>
<accession>A0A011TXM2</accession>
<dbReference type="PATRIC" id="fig|69279.3.peg.1845"/>
<dbReference type="AlphaFoldDB" id="A0A011TXM2"/>
<dbReference type="HOGENOM" id="CLU_082693_0_0_5"/>
<dbReference type="CDD" id="cd13926">
    <property type="entry name" value="N-acetylmuramidase_GH108"/>
    <property type="match status" value="1"/>
</dbReference>
<name>A0A011TXM2_9HYPH</name>
<dbReference type="Pfam" id="PF05838">
    <property type="entry name" value="Glyco_hydro_108"/>
    <property type="match status" value="1"/>
</dbReference>
<dbReference type="EMBL" id="JENY01000010">
    <property type="protein sequence ID" value="EXL08897.1"/>
    <property type="molecule type" value="Genomic_DNA"/>
</dbReference>
<dbReference type="eggNOG" id="COG3926">
    <property type="taxonomic scope" value="Bacteria"/>
</dbReference>
<reference evidence="3 4" key="1">
    <citation type="submission" date="2014-02" db="EMBL/GenBank/DDBJ databases">
        <title>Aquamicrobium defluvii Genome sequencing.</title>
        <authorList>
            <person name="Wang X."/>
        </authorList>
    </citation>
    <scope>NUCLEOTIDE SEQUENCE [LARGE SCALE GENOMIC DNA]</scope>
    <source>
        <strain evidence="3 4">W13Z1</strain>
    </source>
</reference>
<feature type="domain" description="TtsA-like Glycoside hydrolase family 108" evidence="2">
    <location>
        <begin position="10"/>
        <end position="92"/>
    </location>
</feature>
<proteinExistence type="predicted"/>
<sequence length="249" mass="26546">MNGNFRNCLAVTLGYEGGWSDHPSDPGGATMKGITLATYRRYKPGATRTQLRNIPMKDVEAIYRAGYWDTINGDRLAAGVDLATFDAGVNSGPARARSWLMASIGGPDHETVRKLCARRLGFMRSLAIWNTFGRGWSRRVAEIEARGVAWALARSKSPVQAREQLETEAAAASSRSRTQTVGAGTAGTATTAGSGDALFNPQHADQVAGWMLGGLLTVGAVAAAILIIRAIIHRQRASAYAAEAKRITS</sequence>
<evidence type="ECO:0000313" key="3">
    <source>
        <dbReference type="EMBL" id="EXL08897.1"/>
    </source>
</evidence>
<dbReference type="Gene3D" id="1.20.141.10">
    <property type="entry name" value="Chitosanase, subunit A, domain 1"/>
    <property type="match status" value="1"/>
</dbReference>
<feature type="transmembrane region" description="Helical" evidence="1">
    <location>
        <begin position="207"/>
        <end position="228"/>
    </location>
</feature>
<dbReference type="SUPFAM" id="SSF53955">
    <property type="entry name" value="Lysozyme-like"/>
    <property type="match status" value="1"/>
</dbReference>
<dbReference type="InterPro" id="IPR023346">
    <property type="entry name" value="Lysozyme-like_dom_sf"/>
</dbReference>
<dbReference type="RefSeq" id="WP_035025755.1">
    <property type="nucleotide sequence ID" value="NZ_KK073884.1"/>
</dbReference>
<dbReference type="InterPro" id="IPR008565">
    <property type="entry name" value="TtsA-like_GH18_dom"/>
</dbReference>
<protein>
    <recommendedName>
        <fullName evidence="2">TtsA-like Glycoside hydrolase family 108 domain-containing protein</fullName>
    </recommendedName>
</protein>
<gene>
    <name evidence="3" type="ORF">BG36_02195</name>
</gene>
<evidence type="ECO:0000259" key="2">
    <source>
        <dbReference type="Pfam" id="PF05838"/>
    </source>
</evidence>
<dbReference type="STRING" id="69279.BG36_02195"/>
<keyword evidence="1" id="KW-1133">Transmembrane helix</keyword>
<evidence type="ECO:0000256" key="1">
    <source>
        <dbReference type="SAM" id="Phobius"/>
    </source>
</evidence>